<organism evidence="3 4">
    <name type="scientific">Micromonospora violae</name>
    <dbReference type="NCBI Taxonomy" id="1278207"/>
    <lineage>
        <taxon>Bacteria</taxon>
        <taxon>Bacillati</taxon>
        <taxon>Actinomycetota</taxon>
        <taxon>Actinomycetes</taxon>
        <taxon>Micromonosporales</taxon>
        <taxon>Micromonosporaceae</taxon>
        <taxon>Micromonospora</taxon>
    </lineage>
</organism>
<evidence type="ECO:0008006" key="5">
    <source>
        <dbReference type="Google" id="ProtNLM"/>
    </source>
</evidence>
<dbReference type="EMBL" id="SHKK01000001">
    <property type="protein sequence ID" value="RZT80537.1"/>
    <property type="molecule type" value="Genomic_DNA"/>
</dbReference>
<dbReference type="RefSeq" id="WP_130403707.1">
    <property type="nucleotide sequence ID" value="NZ_JBEZZO010000033.1"/>
</dbReference>
<gene>
    <name evidence="3" type="ORF">EV382_3788</name>
</gene>
<protein>
    <recommendedName>
        <fullName evidence="5">DUF3592 domain-containing protein</fullName>
    </recommendedName>
</protein>
<dbReference type="Proteomes" id="UP000293781">
    <property type="component" value="Unassembled WGS sequence"/>
</dbReference>
<keyword evidence="2" id="KW-1133">Transmembrane helix</keyword>
<keyword evidence="2" id="KW-0472">Membrane</keyword>
<evidence type="ECO:0000256" key="2">
    <source>
        <dbReference type="SAM" id="Phobius"/>
    </source>
</evidence>
<feature type="region of interest" description="Disordered" evidence="1">
    <location>
        <begin position="199"/>
        <end position="228"/>
    </location>
</feature>
<feature type="transmembrane region" description="Helical" evidence="2">
    <location>
        <begin position="179"/>
        <end position="197"/>
    </location>
</feature>
<feature type="transmembrane region" description="Helical" evidence="2">
    <location>
        <begin position="41"/>
        <end position="60"/>
    </location>
</feature>
<dbReference type="AlphaFoldDB" id="A0A4Q7UGR2"/>
<evidence type="ECO:0000313" key="4">
    <source>
        <dbReference type="Proteomes" id="UP000293781"/>
    </source>
</evidence>
<evidence type="ECO:0000313" key="3">
    <source>
        <dbReference type="EMBL" id="RZT80537.1"/>
    </source>
</evidence>
<keyword evidence="2" id="KW-0812">Transmembrane</keyword>
<dbReference type="OrthoDB" id="3294234at2"/>
<feature type="transmembrane region" description="Helical" evidence="2">
    <location>
        <begin position="67"/>
        <end position="91"/>
    </location>
</feature>
<evidence type="ECO:0000256" key="1">
    <source>
        <dbReference type="SAM" id="MobiDB-lite"/>
    </source>
</evidence>
<keyword evidence="4" id="KW-1185">Reference proteome</keyword>
<sequence length="268" mass="28665">MRTRGRRRFINRLGAWYLLVFTLTGAIGALAATTRIRADEVVVPGTVVWCAALVVAGLVASPPPRMIMLSVAWLLSSLLMFVAAGSLWAAVLTLRGERVVATVIDVRDGSEEGRHLYYTLADQYDRRIPGELGMWPGSSIGASNNPEGTVGQRVVVVRDPEGLVDPRSPEEVATGPGNFALLPVVFVVLAVLCMLAGRPRPEDDTPQPVGQPYATDPQPTWGSAVKRQARGVRGLTGLPGGRSGVPGRVHAGFGYAGFPRSHRARLRA</sequence>
<proteinExistence type="predicted"/>
<accession>A0A4Q7UGR2</accession>
<name>A0A4Q7UGR2_9ACTN</name>
<reference evidence="3 4" key="1">
    <citation type="submission" date="2019-02" db="EMBL/GenBank/DDBJ databases">
        <title>Sequencing the genomes of 1000 actinobacteria strains.</title>
        <authorList>
            <person name="Klenk H.-P."/>
        </authorList>
    </citation>
    <scope>NUCLEOTIDE SEQUENCE [LARGE SCALE GENOMIC DNA]</scope>
    <source>
        <strain evidence="3 4">DSM 45888</strain>
    </source>
</reference>
<comment type="caution">
    <text evidence="3">The sequence shown here is derived from an EMBL/GenBank/DDBJ whole genome shotgun (WGS) entry which is preliminary data.</text>
</comment>